<dbReference type="Pfam" id="PF02082">
    <property type="entry name" value="Rrf2"/>
    <property type="match status" value="1"/>
</dbReference>
<dbReference type="NCBIfam" id="TIGR00738">
    <property type="entry name" value="rrf2_super"/>
    <property type="match status" value="1"/>
</dbReference>
<dbReference type="InterPro" id="IPR000944">
    <property type="entry name" value="Tscrpt_reg_Rrf2"/>
</dbReference>
<dbReference type="Proteomes" id="UP000002207">
    <property type="component" value="Chromosome"/>
</dbReference>
<accession>C1F9C2</accession>
<gene>
    <name evidence="1" type="ordered locus">ACP_0276</name>
</gene>
<dbReference type="Gene3D" id="1.10.10.10">
    <property type="entry name" value="Winged helix-like DNA-binding domain superfamily/Winged helix DNA-binding domain"/>
    <property type="match status" value="1"/>
</dbReference>
<keyword evidence="2" id="KW-1185">Reference proteome</keyword>
<dbReference type="RefSeq" id="WP_012680677.1">
    <property type="nucleotide sequence ID" value="NC_012483.1"/>
</dbReference>
<organism evidence="1 2">
    <name type="scientific">Acidobacterium capsulatum (strain ATCC 51196 / DSM 11244 / BCRC 80197 / JCM 7670 / NBRC 15755 / NCIMB 13165 / 161)</name>
    <dbReference type="NCBI Taxonomy" id="240015"/>
    <lineage>
        <taxon>Bacteria</taxon>
        <taxon>Pseudomonadati</taxon>
        <taxon>Acidobacteriota</taxon>
        <taxon>Terriglobia</taxon>
        <taxon>Terriglobales</taxon>
        <taxon>Acidobacteriaceae</taxon>
        <taxon>Acidobacterium</taxon>
    </lineage>
</organism>
<sequence length="145" mass="15635">MAVNTRFATGVHAMVLLAAEPDTLQTSETIAGRLETNPVVVRRVFSLLHHAGLVDSHKGPSGGSKLARPAKQITLADIYKALDTGDLFHTAEFASEEAAHTASALHQVFKNIERSLRDELSKTTLSQIAKKATRKAAKADGKKHK</sequence>
<dbReference type="STRING" id="240015.ACP_0276"/>
<dbReference type="GO" id="GO:0005829">
    <property type="term" value="C:cytosol"/>
    <property type="evidence" value="ECO:0007669"/>
    <property type="project" value="TreeGrafter"/>
</dbReference>
<protein>
    <submittedName>
        <fullName evidence="1">Rrf2 family protein</fullName>
    </submittedName>
</protein>
<proteinExistence type="predicted"/>
<dbReference type="SUPFAM" id="SSF46785">
    <property type="entry name" value="Winged helix' DNA-binding domain"/>
    <property type="match status" value="1"/>
</dbReference>
<name>C1F9C2_ACIC5</name>
<dbReference type="EMBL" id="CP001472">
    <property type="protein sequence ID" value="ACO32071.1"/>
    <property type="molecule type" value="Genomic_DNA"/>
</dbReference>
<dbReference type="InterPro" id="IPR036390">
    <property type="entry name" value="WH_DNA-bd_sf"/>
</dbReference>
<dbReference type="PANTHER" id="PTHR33221:SF15">
    <property type="entry name" value="HTH-TYPE TRANSCRIPTIONAL REGULATOR YWGB-RELATED"/>
    <property type="match status" value="1"/>
</dbReference>
<dbReference type="KEGG" id="aca:ACP_0276"/>
<dbReference type="GO" id="GO:0003700">
    <property type="term" value="F:DNA-binding transcription factor activity"/>
    <property type="evidence" value="ECO:0007669"/>
    <property type="project" value="TreeGrafter"/>
</dbReference>
<dbReference type="HOGENOM" id="CLU_107144_4_0_0"/>
<evidence type="ECO:0000313" key="1">
    <source>
        <dbReference type="EMBL" id="ACO32071.1"/>
    </source>
</evidence>
<dbReference type="PROSITE" id="PS51197">
    <property type="entry name" value="HTH_RRF2_2"/>
    <property type="match status" value="1"/>
</dbReference>
<evidence type="ECO:0000313" key="2">
    <source>
        <dbReference type="Proteomes" id="UP000002207"/>
    </source>
</evidence>
<reference evidence="1 2" key="1">
    <citation type="journal article" date="2009" name="Appl. Environ. Microbiol.">
        <title>Three genomes from the phylum Acidobacteria provide insight into the lifestyles of these microorganisms in soils.</title>
        <authorList>
            <person name="Ward N.L."/>
            <person name="Challacombe J.F."/>
            <person name="Janssen P.H."/>
            <person name="Henrissat B."/>
            <person name="Coutinho P.M."/>
            <person name="Wu M."/>
            <person name="Xie G."/>
            <person name="Haft D.H."/>
            <person name="Sait M."/>
            <person name="Badger J."/>
            <person name="Barabote R.D."/>
            <person name="Bradley B."/>
            <person name="Brettin T.S."/>
            <person name="Brinkac L.M."/>
            <person name="Bruce D."/>
            <person name="Creasy T."/>
            <person name="Daugherty S.C."/>
            <person name="Davidsen T.M."/>
            <person name="DeBoy R.T."/>
            <person name="Detter J.C."/>
            <person name="Dodson R.J."/>
            <person name="Durkin A.S."/>
            <person name="Ganapathy A."/>
            <person name="Gwinn-Giglio M."/>
            <person name="Han C.S."/>
            <person name="Khouri H."/>
            <person name="Kiss H."/>
            <person name="Kothari S.P."/>
            <person name="Madupu R."/>
            <person name="Nelson K.E."/>
            <person name="Nelson W.C."/>
            <person name="Paulsen I."/>
            <person name="Penn K."/>
            <person name="Ren Q."/>
            <person name="Rosovitz M.J."/>
            <person name="Selengut J.D."/>
            <person name="Shrivastava S."/>
            <person name="Sullivan S.A."/>
            <person name="Tapia R."/>
            <person name="Thompson L.S."/>
            <person name="Watkins K.L."/>
            <person name="Yang Q."/>
            <person name="Yu C."/>
            <person name="Zafar N."/>
            <person name="Zhou L."/>
            <person name="Kuske C.R."/>
        </authorList>
    </citation>
    <scope>NUCLEOTIDE SEQUENCE [LARGE SCALE GENOMIC DNA]</scope>
    <source>
        <strain evidence="2">ATCC 51196 / DSM 11244 / BCRC 80197 / JCM 7670 / NBRC 15755 / NCIMB 13165 / 161</strain>
    </source>
</reference>
<dbReference type="OrthoDB" id="213028at2"/>
<dbReference type="InParanoid" id="C1F9C2"/>
<dbReference type="AlphaFoldDB" id="C1F9C2"/>
<dbReference type="PANTHER" id="PTHR33221">
    <property type="entry name" value="WINGED HELIX-TURN-HELIX TRANSCRIPTIONAL REGULATOR, RRF2 FAMILY"/>
    <property type="match status" value="1"/>
</dbReference>
<dbReference type="eggNOG" id="COG1959">
    <property type="taxonomic scope" value="Bacteria"/>
</dbReference>
<dbReference type="InterPro" id="IPR036388">
    <property type="entry name" value="WH-like_DNA-bd_sf"/>
</dbReference>